<keyword evidence="3" id="KW-1185">Reference proteome</keyword>
<evidence type="ECO:0000313" key="3">
    <source>
        <dbReference type="Proteomes" id="UP001597185"/>
    </source>
</evidence>
<dbReference type="AlphaFoldDB" id="A0ABD6BYQ7"/>
<comment type="caution">
    <text evidence="2">The sequence shown here is derived from an EMBL/GenBank/DDBJ whole genome shotgun (WGS) entry which is preliminary data.</text>
</comment>
<accession>A0ABD6BYQ7</accession>
<evidence type="ECO:0000313" key="2">
    <source>
        <dbReference type="EMBL" id="MFD1570318.1"/>
    </source>
</evidence>
<organism evidence="2 3">
    <name type="scientific">Halorubrum laminariae</name>
    <dbReference type="NCBI Taxonomy" id="1433523"/>
    <lineage>
        <taxon>Archaea</taxon>
        <taxon>Methanobacteriati</taxon>
        <taxon>Methanobacteriota</taxon>
        <taxon>Stenosarchaea group</taxon>
        <taxon>Halobacteria</taxon>
        <taxon>Halobacteriales</taxon>
        <taxon>Haloferacaceae</taxon>
        <taxon>Halorubrum</taxon>
    </lineage>
</organism>
<sequence>MTPSASVDDDSPDDPEEPDFYIGNEETATPPARETSRLSDVLTHVQTGDVVEITFGTAEQIDSVECRVEARRGENDRRTPDIDWDYTLELVERTAGDATYMYRTGIGDPTREPWQVRSYLYYSKLQILDDESEWGRGWVVDARVVNSPEPVSE</sequence>
<evidence type="ECO:0000256" key="1">
    <source>
        <dbReference type="SAM" id="MobiDB-lite"/>
    </source>
</evidence>
<gene>
    <name evidence="2" type="ORF">ACFR9T_06905</name>
</gene>
<proteinExistence type="predicted"/>
<feature type="region of interest" description="Disordered" evidence="1">
    <location>
        <begin position="1"/>
        <end position="37"/>
    </location>
</feature>
<name>A0ABD6BYQ7_9EURY</name>
<reference evidence="2 3" key="1">
    <citation type="journal article" date="2019" name="Int. J. Syst. Evol. Microbiol.">
        <title>The Global Catalogue of Microorganisms (GCM) 10K type strain sequencing project: providing services to taxonomists for standard genome sequencing and annotation.</title>
        <authorList>
            <consortium name="The Broad Institute Genomics Platform"/>
            <consortium name="The Broad Institute Genome Sequencing Center for Infectious Disease"/>
            <person name="Wu L."/>
            <person name="Ma J."/>
        </authorList>
    </citation>
    <scope>NUCLEOTIDE SEQUENCE [LARGE SCALE GENOMIC DNA]</scope>
    <source>
        <strain evidence="2 3">CGMCC 1.12689</strain>
    </source>
</reference>
<dbReference type="EMBL" id="JBHUDB010000002">
    <property type="protein sequence ID" value="MFD1570318.1"/>
    <property type="molecule type" value="Genomic_DNA"/>
</dbReference>
<feature type="compositionally biased region" description="Acidic residues" evidence="1">
    <location>
        <begin position="7"/>
        <end position="19"/>
    </location>
</feature>
<dbReference type="RefSeq" id="WP_256397203.1">
    <property type="nucleotide sequence ID" value="NZ_JANHDL010000004.1"/>
</dbReference>
<protein>
    <submittedName>
        <fullName evidence="2">Uncharacterized protein</fullName>
    </submittedName>
</protein>
<dbReference type="Proteomes" id="UP001597185">
    <property type="component" value="Unassembled WGS sequence"/>
</dbReference>